<keyword evidence="3" id="KW-0808">Transferase</keyword>
<dbReference type="PANTHER" id="PTHR43777:SF1">
    <property type="entry name" value="MOLYBDENUM COFACTOR CYTIDYLYLTRANSFERASE"/>
    <property type="match status" value="1"/>
</dbReference>
<gene>
    <name evidence="3" type="ORF">J2800_001675</name>
</gene>
<dbReference type="Pfam" id="PF12804">
    <property type="entry name" value="NTP_transf_3"/>
    <property type="match status" value="1"/>
</dbReference>
<comment type="caution">
    <text evidence="3">The sequence shown here is derived from an EMBL/GenBank/DDBJ whole genome shotgun (WGS) entry which is preliminary data.</text>
</comment>
<organism evidence="3 4">
    <name type="scientific">Caulobacter rhizosphaerae</name>
    <dbReference type="NCBI Taxonomy" id="2010972"/>
    <lineage>
        <taxon>Bacteria</taxon>
        <taxon>Pseudomonadati</taxon>
        <taxon>Pseudomonadota</taxon>
        <taxon>Alphaproteobacteria</taxon>
        <taxon>Caulobacterales</taxon>
        <taxon>Caulobacteraceae</taxon>
        <taxon>Caulobacter</taxon>
    </lineage>
</organism>
<dbReference type="GO" id="GO:0061602">
    <property type="term" value="F:molybdenum cofactor cytidylyltransferase activity"/>
    <property type="evidence" value="ECO:0007669"/>
    <property type="project" value="UniProtKB-EC"/>
</dbReference>
<keyword evidence="3" id="KW-0548">Nucleotidyltransferase</keyword>
<reference evidence="3 4" key="1">
    <citation type="submission" date="2023-07" db="EMBL/GenBank/DDBJ databases">
        <title>Sorghum-associated microbial communities from plants grown in Nebraska, USA.</title>
        <authorList>
            <person name="Schachtman D."/>
        </authorList>
    </citation>
    <scope>NUCLEOTIDE SEQUENCE [LARGE SCALE GENOMIC DNA]</scope>
    <source>
        <strain evidence="3 4">DS2154</strain>
    </source>
</reference>
<protein>
    <submittedName>
        <fullName evidence="3">Molybdenum cofactor cytidylyltransferase</fullName>
        <ecNumber evidence="3">2.7.7.76</ecNumber>
    </submittedName>
</protein>
<feature type="domain" description="MobA-like NTP transferase" evidence="2">
    <location>
        <begin position="11"/>
        <end position="176"/>
    </location>
</feature>
<proteinExistence type="predicted"/>
<dbReference type="Gene3D" id="3.90.550.10">
    <property type="entry name" value="Spore Coat Polysaccharide Biosynthesis Protein SpsA, Chain A"/>
    <property type="match status" value="1"/>
</dbReference>
<evidence type="ECO:0000313" key="3">
    <source>
        <dbReference type="EMBL" id="MDR6530936.1"/>
    </source>
</evidence>
<dbReference type="EMBL" id="JAVDRL010000004">
    <property type="protein sequence ID" value="MDR6530936.1"/>
    <property type="molecule type" value="Genomic_DNA"/>
</dbReference>
<accession>A0ABU1MYE9</accession>
<evidence type="ECO:0000313" key="4">
    <source>
        <dbReference type="Proteomes" id="UP001262754"/>
    </source>
</evidence>
<dbReference type="InterPro" id="IPR025877">
    <property type="entry name" value="MobA-like_NTP_Trfase"/>
</dbReference>
<dbReference type="Proteomes" id="UP001262754">
    <property type="component" value="Unassembled WGS sequence"/>
</dbReference>
<dbReference type="InterPro" id="IPR029044">
    <property type="entry name" value="Nucleotide-diphossugar_trans"/>
</dbReference>
<evidence type="ECO:0000259" key="2">
    <source>
        <dbReference type="Pfam" id="PF12804"/>
    </source>
</evidence>
<dbReference type="PANTHER" id="PTHR43777">
    <property type="entry name" value="MOLYBDENUM COFACTOR CYTIDYLYLTRANSFERASE"/>
    <property type="match status" value="1"/>
</dbReference>
<name>A0ABU1MYE9_9CAUL</name>
<evidence type="ECO:0000256" key="1">
    <source>
        <dbReference type="ARBA" id="ARBA00022842"/>
    </source>
</evidence>
<keyword evidence="4" id="KW-1185">Reference proteome</keyword>
<sequence>MAERKSARCDAVVLAAGAGRRFGGRKLLASFEGRPLAAGALDAAFAAPVGRVLLVTDGDGDLAAFARDHARALGREADLEIVVTAHAAEGMGASLRAGVEALRSDPDGVFVFLGDMPRIPSGLSQALVRALAPDVDAVAPRFMERRGHPVLFGRACFPALRALGGDVGAREVLAALGDRLALVDSAEPGVLFDVDRPEDLA</sequence>
<dbReference type="CDD" id="cd04182">
    <property type="entry name" value="GT_2_like_f"/>
    <property type="match status" value="1"/>
</dbReference>
<keyword evidence="1" id="KW-0460">Magnesium</keyword>
<dbReference type="RefSeq" id="WP_310030719.1">
    <property type="nucleotide sequence ID" value="NZ_JAVDRL010000004.1"/>
</dbReference>
<dbReference type="EC" id="2.7.7.76" evidence="3"/>
<dbReference type="SUPFAM" id="SSF53448">
    <property type="entry name" value="Nucleotide-diphospho-sugar transferases"/>
    <property type="match status" value="1"/>
</dbReference>